<dbReference type="EMBL" id="FR904556">
    <property type="protein sequence ID" value="CDQ66774.1"/>
    <property type="molecule type" value="Genomic_DNA"/>
</dbReference>
<name>A0A060WNZ6_ONCMY</name>
<evidence type="ECO:0000313" key="2">
    <source>
        <dbReference type="Proteomes" id="UP000193380"/>
    </source>
</evidence>
<dbReference type="AlphaFoldDB" id="A0A060WNZ6"/>
<proteinExistence type="predicted"/>
<reference evidence="1" key="1">
    <citation type="journal article" date="2014" name="Nat. Commun.">
        <title>The rainbow trout genome provides novel insights into evolution after whole-genome duplication in vertebrates.</title>
        <authorList>
            <person name="Berthelot C."/>
            <person name="Brunet F."/>
            <person name="Chalopin D."/>
            <person name="Juanchich A."/>
            <person name="Bernard M."/>
            <person name="Noel B."/>
            <person name="Bento P."/>
            <person name="Da Silva C."/>
            <person name="Labadie K."/>
            <person name="Alberti A."/>
            <person name="Aury J.M."/>
            <person name="Louis A."/>
            <person name="Dehais P."/>
            <person name="Bardou P."/>
            <person name="Montfort J."/>
            <person name="Klopp C."/>
            <person name="Cabau C."/>
            <person name="Gaspin C."/>
            <person name="Thorgaard G.H."/>
            <person name="Boussaha M."/>
            <person name="Quillet E."/>
            <person name="Guyomard R."/>
            <person name="Galiana D."/>
            <person name="Bobe J."/>
            <person name="Volff J.N."/>
            <person name="Genet C."/>
            <person name="Wincker P."/>
            <person name="Jaillon O."/>
            <person name="Roest Crollius H."/>
            <person name="Guiguen Y."/>
        </authorList>
    </citation>
    <scope>NUCLEOTIDE SEQUENCE [LARGE SCALE GENOMIC DNA]</scope>
</reference>
<reference evidence="1" key="2">
    <citation type="submission" date="2014-03" db="EMBL/GenBank/DDBJ databases">
        <authorList>
            <person name="Genoscope - CEA"/>
        </authorList>
    </citation>
    <scope>NUCLEOTIDE SEQUENCE</scope>
</reference>
<dbReference type="STRING" id="8022.A0A060WNZ6"/>
<organism evidence="1 2">
    <name type="scientific">Oncorhynchus mykiss</name>
    <name type="common">Rainbow trout</name>
    <name type="synonym">Salmo gairdneri</name>
    <dbReference type="NCBI Taxonomy" id="8022"/>
    <lineage>
        <taxon>Eukaryota</taxon>
        <taxon>Metazoa</taxon>
        <taxon>Chordata</taxon>
        <taxon>Craniata</taxon>
        <taxon>Vertebrata</taxon>
        <taxon>Euteleostomi</taxon>
        <taxon>Actinopterygii</taxon>
        <taxon>Neopterygii</taxon>
        <taxon>Teleostei</taxon>
        <taxon>Protacanthopterygii</taxon>
        <taxon>Salmoniformes</taxon>
        <taxon>Salmonidae</taxon>
        <taxon>Salmoninae</taxon>
        <taxon>Oncorhynchus</taxon>
    </lineage>
</organism>
<sequence length="96" mass="10563">MEQLLGIVTSGQEGFDRAFLLEALLERMKEGGPEVVAATLKALEVSGWSSFLIQRTLFHVYSLLPCVDLSKAGNWLVLFSPFEMYINSPGISVSIV</sequence>
<dbReference type="PaxDb" id="8022-A0A060WNZ6"/>
<protein>
    <submittedName>
        <fullName evidence="1">Uncharacterized protein</fullName>
    </submittedName>
</protein>
<gene>
    <name evidence="1" type="ORF">GSONMT00076047001</name>
</gene>
<dbReference type="Proteomes" id="UP000193380">
    <property type="component" value="Unassembled WGS sequence"/>
</dbReference>
<evidence type="ECO:0000313" key="1">
    <source>
        <dbReference type="EMBL" id="CDQ66774.1"/>
    </source>
</evidence>
<accession>A0A060WNZ6</accession>